<dbReference type="InterPro" id="IPR019619">
    <property type="entry name" value="DUF2490"/>
</dbReference>
<comment type="caution">
    <text evidence="2">The sequence shown here is derived from an EMBL/GenBank/DDBJ whole genome shotgun (WGS) entry which is preliminary data.</text>
</comment>
<proteinExistence type="predicted"/>
<gene>
    <name evidence="2" type="ORF">QW060_09685</name>
</gene>
<evidence type="ECO:0000313" key="2">
    <source>
        <dbReference type="EMBL" id="MDN3707399.1"/>
    </source>
</evidence>
<sequence length="222" mass="26528">MKHAFTLTFLLLTSFFSVANNPLGGWYMYFGNAEIKNSNFKIHYEVQHRNRELISDLNQLLLRTSLQYKIHDQILLSTGYGFVYTETAGENPVSFKENRIYQEAFTQQNFGFSVLKHRFRYEQRFIEDTEFKTRFRYQLGIDIPLTNRENQRDFYASFYNEVFINGEKLEPSDNLFDRNRLYFGAGYKIKNNLNIQLGWMNQMTEDISNQQIMLSIHHNIKM</sequence>
<dbReference type="EMBL" id="JAUFQU010000001">
    <property type="protein sequence ID" value="MDN3707399.1"/>
    <property type="molecule type" value="Genomic_DNA"/>
</dbReference>
<dbReference type="Proteomes" id="UP001242368">
    <property type="component" value="Unassembled WGS sequence"/>
</dbReference>
<name>A0ABT8CT91_9FLAO</name>
<organism evidence="2 3">
    <name type="scientific">Paenimyroides ceti</name>
    <dbReference type="NCBI Taxonomy" id="395087"/>
    <lineage>
        <taxon>Bacteria</taxon>
        <taxon>Pseudomonadati</taxon>
        <taxon>Bacteroidota</taxon>
        <taxon>Flavobacteriia</taxon>
        <taxon>Flavobacteriales</taxon>
        <taxon>Flavobacteriaceae</taxon>
        <taxon>Paenimyroides</taxon>
    </lineage>
</organism>
<keyword evidence="1" id="KW-0732">Signal</keyword>
<keyword evidence="3" id="KW-1185">Reference proteome</keyword>
<reference evidence="3" key="1">
    <citation type="journal article" date="2019" name="Int. J. Syst. Evol. Microbiol.">
        <title>The Global Catalogue of Microorganisms (GCM) 10K type strain sequencing project: providing services to taxonomists for standard genome sequencing and annotation.</title>
        <authorList>
            <consortium name="The Broad Institute Genomics Platform"/>
            <consortium name="The Broad Institute Genome Sequencing Center for Infectious Disease"/>
            <person name="Wu L."/>
            <person name="Ma J."/>
        </authorList>
    </citation>
    <scope>NUCLEOTIDE SEQUENCE [LARGE SCALE GENOMIC DNA]</scope>
    <source>
        <strain evidence="3">CECT 7184</strain>
    </source>
</reference>
<evidence type="ECO:0000256" key="1">
    <source>
        <dbReference type="SAM" id="SignalP"/>
    </source>
</evidence>
<evidence type="ECO:0000313" key="3">
    <source>
        <dbReference type="Proteomes" id="UP001242368"/>
    </source>
</evidence>
<protein>
    <submittedName>
        <fullName evidence="2">DUF2490 domain-containing protein</fullName>
    </submittedName>
</protein>
<dbReference type="RefSeq" id="WP_290363373.1">
    <property type="nucleotide sequence ID" value="NZ_JAUFQU010000001.1"/>
</dbReference>
<feature type="signal peptide" evidence="1">
    <location>
        <begin position="1"/>
        <end position="19"/>
    </location>
</feature>
<accession>A0ABT8CT91</accession>
<dbReference type="Gene3D" id="2.40.160.60">
    <property type="entry name" value="Outer membrane protein transport protein (OMPP1/FadL/TodX)"/>
    <property type="match status" value="1"/>
</dbReference>
<dbReference type="Pfam" id="PF10677">
    <property type="entry name" value="DUF2490"/>
    <property type="match status" value="1"/>
</dbReference>
<feature type="chain" id="PRO_5046194320" evidence="1">
    <location>
        <begin position="20"/>
        <end position="222"/>
    </location>
</feature>